<keyword evidence="5 10" id="KW-0067">ATP-binding</keyword>
<dbReference type="GO" id="GO:0009235">
    <property type="term" value="P:cobalamin metabolic process"/>
    <property type="evidence" value="ECO:0007669"/>
    <property type="project" value="UniProtKB-ARBA"/>
</dbReference>
<feature type="domain" description="Cobalamin adenosyltransferase-like" evidence="11">
    <location>
        <begin position="15"/>
        <end position="189"/>
    </location>
</feature>
<dbReference type="SUPFAM" id="SSF89028">
    <property type="entry name" value="Cobalamin adenosyltransferase-like"/>
    <property type="match status" value="1"/>
</dbReference>
<dbReference type="Gene3D" id="1.20.1200.10">
    <property type="entry name" value="Cobalamin adenosyltransferase-like"/>
    <property type="match status" value="1"/>
</dbReference>
<proteinExistence type="inferred from homology"/>
<dbReference type="GO" id="GO:0005524">
    <property type="term" value="F:ATP binding"/>
    <property type="evidence" value="ECO:0007669"/>
    <property type="project" value="UniProtKB-UniRule"/>
</dbReference>
<dbReference type="InterPro" id="IPR029499">
    <property type="entry name" value="PduO-typ"/>
</dbReference>
<evidence type="ECO:0000256" key="8">
    <source>
        <dbReference type="ARBA" id="ARBA00071654"/>
    </source>
</evidence>
<accession>A0A0L0FZQ5</accession>
<evidence type="ECO:0000256" key="5">
    <source>
        <dbReference type="ARBA" id="ARBA00022840"/>
    </source>
</evidence>
<organism evidence="12 13">
    <name type="scientific">Sphaeroforma arctica JP610</name>
    <dbReference type="NCBI Taxonomy" id="667725"/>
    <lineage>
        <taxon>Eukaryota</taxon>
        <taxon>Ichthyosporea</taxon>
        <taxon>Ichthyophonida</taxon>
        <taxon>Sphaeroforma</taxon>
    </lineage>
</organism>
<evidence type="ECO:0000256" key="10">
    <source>
        <dbReference type="RuleBase" id="RU366026"/>
    </source>
</evidence>
<dbReference type="InterPro" id="IPR036451">
    <property type="entry name" value="CblAdoTrfase-like_sf"/>
</dbReference>
<keyword evidence="13" id="KW-1185">Reference proteome</keyword>
<evidence type="ECO:0000313" key="13">
    <source>
        <dbReference type="Proteomes" id="UP000054560"/>
    </source>
</evidence>
<comment type="function">
    <text evidence="7">Converts cob(I)alamin to adenosylcobalamin (adenosylcob(III)alamin), a coenzyme for methylmalonyl-CoA mutase, therefore participates in the final step of the vitamin B12 conversion. Generates adenosylcobalamin (AdoCbl) and directly delivers the cofactor to MUT in a transfer that is stimulated by ATP-binding to MMAB and gated by MMAA.</text>
</comment>
<dbReference type="NCBIfam" id="TIGR00636">
    <property type="entry name" value="PduO_Nterm"/>
    <property type="match status" value="1"/>
</dbReference>
<evidence type="ECO:0000256" key="9">
    <source>
        <dbReference type="ARBA" id="ARBA00075216"/>
    </source>
</evidence>
<dbReference type="PANTHER" id="PTHR12213:SF0">
    <property type="entry name" value="CORRINOID ADENOSYLTRANSFERASE MMAB"/>
    <property type="match status" value="1"/>
</dbReference>
<evidence type="ECO:0000256" key="4">
    <source>
        <dbReference type="ARBA" id="ARBA00022741"/>
    </source>
</evidence>
<evidence type="ECO:0000313" key="12">
    <source>
        <dbReference type="EMBL" id="KNC82051.1"/>
    </source>
</evidence>
<dbReference type="InterPro" id="IPR016030">
    <property type="entry name" value="CblAdoTrfase-like"/>
</dbReference>
<dbReference type="PANTHER" id="PTHR12213">
    <property type="entry name" value="CORRINOID ADENOSYLTRANSFERASE"/>
    <property type="match status" value="1"/>
</dbReference>
<comment type="similarity">
    <text evidence="1 10">Belongs to the Cob(I)alamin adenosyltransferase family.</text>
</comment>
<dbReference type="AlphaFoldDB" id="A0A0L0FZQ5"/>
<keyword evidence="4 10" id="KW-0547">Nucleotide-binding</keyword>
<reference evidence="12 13" key="1">
    <citation type="submission" date="2011-02" db="EMBL/GenBank/DDBJ databases">
        <title>The Genome Sequence of Sphaeroforma arctica JP610.</title>
        <authorList>
            <consortium name="The Broad Institute Genome Sequencing Platform"/>
            <person name="Russ C."/>
            <person name="Cuomo C."/>
            <person name="Young S.K."/>
            <person name="Zeng Q."/>
            <person name="Gargeya S."/>
            <person name="Alvarado L."/>
            <person name="Berlin A."/>
            <person name="Chapman S.B."/>
            <person name="Chen Z."/>
            <person name="Freedman E."/>
            <person name="Gellesch M."/>
            <person name="Goldberg J."/>
            <person name="Griggs A."/>
            <person name="Gujja S."/>
            <person name="Heilman E."/>
            <person name="Heiman D."/>
            <person name="Howarth C."/>
            <person name="Mehta T."/>
            <person name="Neiman D."/>
            <person name="Pearson M."/>
            <person name="Roberts A."/>
            <person name="Saif S."/>
            <person name="Shea T."/>
            <person name="Shenoy N."/>
            <person name="Sisk P."/>
            <person name="Stolte C."/>
            <person name="Sykes S."/>
            <person name="White J."/>
            <person name="Yandava C."/>
            <person name="Burger G."/>
            <person name="Gray M.W."/>
            <person name="Holland P.W.H."/>
            <person name="King N."/>
            <person name="Lang F.B.F."/>
            <person name="Roger A.J."/>
            <person name="Ruiz-Trillo I."/>
            <person name="Haas B."/>
            <person name="Nusbaum C."/>
            <person name="Birren B."/>
        </authorList>
    </citation>
    <scope>NUCLEOTIDE SEQUENCE [LARGE SCALE GENOMIC DNA]</scope>
    <source>
        <strain evidence="12 13">JP610</strain>
    </source>
</reference>
<evidence type="ECO:0000256" key="2">
    <source>
        <dbReference type="ARBA" id="ARBA00011233"/>
    </source>
</evidence>
<keyword evidence="3 10" id="KW-0808">Transferase</keyword>
<dbReference type="RefSeq" id="XP_014155953.1">
    <property type="nucleotide sequence ID" value="XM_014300478.1"/>
</dbReference>
<evidence type="ECO:0000256" key="1">
    <source>
        <dbReference type="ARBA" id="ARBA00007487"/>
    </source>
</evidence>
<evidence type="ECO:0000256" key="3">
    <source>
        <dbReference type="ARBA" id="ARBA00022679"/>
    </source>
</evidence>
<name>A0A0L0FZQ5_9EUKA</name>
<protein>
    <recommendedName>
        <fullName evidence="8">Corrinoid adenosyltransferase MMAB</fullName>
    </recommendedName>
    <alternativeName>
        <fullName evidence="9">ATP:co(I)rrinoid adenosyltransferase MMAB</fullName>
    </alternativeName>
</protein>
<dbReference type="EMBL" id="KQ241964">
    <property type="protein sequence ID" value="KNC82051.1"/>
    <property type="molecule type" value="Genomic_DNA"/>
</dbReference>
<evidence type="ECO:0000259" key="11">
    <source>
        <dbReference type="Pfam" id="PF01923"/>
    </source>
</evidence>
<gene>
    <name evidence="12" type="ORF">SARC_05645</name>
</gene>
<dbReference type="GO" id="GO:0008817">
    <property type="term" value="F:corrinoid adenosyltransferase activity"/>
    <property type="evidence" value="ECO:0007669"/>
    <property type="project" value="TreeGrafter"/>
</dbReference>
<dbReference type="FunFam" id="1.20.1200.10:FF:000001">
    <property type="entry name" value="Cob(I)yrinic acid a,c-diamide adenosyltransferase"/>
    <property type="match status" value="1"/>
</dbReference>
<comment type="subunit">
    <text evidence="2">Homotrimer.</text>
</comment>
<dbReference type="Proteomes" id="UP000054560">
    <property type="component" value="Unassembled WGS sequence"/>
</dbReference>
<dbReference type="Pfam" id="PF01923">
    <property type="entry name" value="Cob_adeno_trans"/>
    <property type="match status" value="1"/>
</dbReference>
<dbReference type="OrthoDB" id="549173at2759"/>
<comment type="catalytic activity">
    <reaction evidence="6">
        <text>cob(I)alamin-[corrinoid adenosyltransferase] + ATP = apo-[corrinoid adenosyltransferase] + adenosylcob(III)alamin + triphosphate</text>
        <dbReference type="Rhea" id="RHEA:56796"/>
        <dbReference type="Rhea" id="RHEA-COMP:14743"/>
        <dbReference type="Rhea" id="RHEA-COMP:14744"/>
        <dbReference type="ChEBI" id="CHEBI:18036"/>
        <dbReference type="ChEBI" id="CHEBI:18408"/>
        <dbReference type="ChEBI" id="CHEBI:30616"/>
        <dbReference type="ChEBI" id="CHEBI:60488"/>
        <dbReference type="ChEBI" id="CHEBI:83228"/>
    </reaction>
    <physiologicalReaction direction="left-to-right" evidence="6">
        <dbReference type="Rhea" id="RHEA:56797"/>
    </physiologicalReaction>
</comment>
<dbReference type="STRING" id="667725.A0A0L0FZQ5"/>
<sequence>MSEKFSDPKFTINKVYTRSGDEGMTSLVGGNRVQKDDVRIECYGTLDELNAFVGSTIQSIKVDMKSVPDAQADLVDMLVKVQHHLFNAGSILATMPEDVHPKQPQIEDVDIEDLERDIDMCNDTLPDLKSFILPGGCRANTDMHVCRTVCRRAERSIVALNREENAGVPPAVIKYVNRLSDAFFVWGRWLCVQIDVDEMVWNPNVTKTS</sequence>
<dbReference type="GeneID" id="25906149"/>
<evidence type="ECO:0000256" key="7">
    <source>
        <dbReference type="ARBA" id="ARBA00056747"/>
    </source>
</evidence>
<evidence type="ECO:0000256" key="6">
    <source>
        <dbReference type="ARBA" id="ARBA00051988"/>
    </source>
</evidence>